<dbReference type="Gene3D" id="2.40.160.10">
    <property type="entry name" value="Porin"/>
    <property type="match status" value="1"/>
</dbReference>
<dbReference type="AlphaFoldDB" id="A0AAQ3QTU6"/>
<evidence type="ECO:0000313" key="6">
    <source>
        <dbReference type="Proteomes" id="UP001304300"/>
    </source>
</evidence>
<dbReference type="KEGG" id="puo:RZN69_01350"/>
<dbReference type="Pfam" id="PF03573">
    <property type="entry name" value="OprD"/>
    <property type="match status" value="1"/>
</dbReference>
<dbReference type="EMBL" id="CP136920">
    <property type="protein sequence ID" value="WOO41716.1"/>
    <property type="molecule type" value="Genomic_DNA"/>
</dbReference>
<feature type="compositionally biased region" description="Polar residues" evidence="4">
    <location>
        <begin position="50"/>
        <end position="59"/>
    </location>
</feature>
<feature type="region of interest" description="Disordered" evidence="4">
    <location>
        <begin position="1"/>
        <end position="72"/>
    </location>
</feature>
<evidence type="ECO:0000313" key="5">
    <source>
        <dbReference type="EMBL" id="WOO41716.1"/>
    </source>
</evidence>
<dbReference type="InterPro" id="IPR023614">
    <property type="entry name" value="Porin_dom_sf"/>
</dbReference>
<evidence type="ECO:0000256" key="3">
    <source>
        <dbReference type="ARBA" id="ARBA00022729"/>
    </source>
</evidence>
<organism evidence="5 6">
    <name type="scientific">Rubellicoccus peritrichatus</name>
    <dbReference type="NCBI Taxonomy" id="3080537"/>
    <lineage>
        <taxon>Bacteria</taxon>
        <taxon>Pseudomonadati</taxon>
        <taxon>Verrucomicrobiota</taxon>
        <taxon>Opitutia</taxon>
        <taxon>Puniceicoccales</taxon>
        <taxon>Cerasicoccaceae</taxon>
        <taxon>Rubellicoccus</taxon>
    </lineage>
</organism>
<evidence type="ECO:0000256" key="2">
    <source>
        <dbReference type="ARBA" id="ARBA00022448"/>
    </source>
</evidence>
<dbReference type="PANTHER" id="PTHR34596">
    <property type="entry name" value="CHITOPORIN"/>
    <property type="match status" value="1"/>
</dbReference>
<dbReference type="RefSeq" id="WP_317834200.1">
    <property type="nucleotide sequence ID" value="NZ_CP136920.1"/>
</dbReference>
<comment type="similarity">
    <text evidence="1">Belongs to the outer membrane porin (Opr) (TC 1.B.25) family.</text>
</comment>
<name>A0AAQ3QTU6_9BACT</name>
<evidence type="ECO:0000256" key="4">
    <source>
        <dbReference type="SAM" id="MobiDB-lite"/>
    </source>
</evidence>
<keyword evidence="3" id="KW-0732">Signal</keyword>
<dbReference type="InterPro" id="IPR005318">
    <property type="entry name" value="OM_porin_bac"/>
</dbReference>
<dbReference type="GO" id="GO:0015288">
    <property type="term" value="F:porin activity"/>
    <property type="evidence" value="ECO:0007669"/>
    <property type="project" value="TreeGrafter"/>
</dbReference>
<dbReference type="GO" id="GO:0016020">
    <property type="term" value="C:membrane"/>
    <property type="evidence" value="ECO:0007669"/>
    <property type="project" value="InterPro"/>
</dbReference>
<keyword evidence="6" id="KW-1185">Reference proteome</keyword>
<evidence type="ECO:0000256" key="1">
    <source>
        <dbReference type="ARBA" id="ARBA00009075"/>
    </source>
</evidence>
<dbReference type="PANTHER" id="PTHR34596:SF2">
    <property type="entry name" value="CHITOPORIN"/>
    <property type="match status" value="1"/>
</dbReference>
<keyword evidence="2" id="KW-0813">Transport</keyword>
<protein>
    <submittedName>
        <fullName evidence="5">OprD family outer membrane porin</fullName>
    </submittedName>
</protein>
<proteinExistence type="inferred from homology"/>
<gene>
    <name evidence="5" type="ORF">RZN69_01350</name>
</gene>
<sequence>MSIASAQEAPEISNQTQRAAVRYTEHPEGPRAQPSSRQVAPASIHDLRTPASSQATTNHFEGEHDYPNNEGLITETFPEVDNYISTLDPFFRDSNLTLNIRSAYFRTENEASTPLAQAWALGGSFIYESGWFRDFLHLGAGYYTSNGLYKPTGEGTTLLLKDEPDRTQHNINVLGQMYVEFKHDIYRLKLYRQKLDTPFINEHFDRMIPQLFEAYILGTKNLQPEKKGQGYKRNPDFPINFMAGYVSEELNRGSTTFVPLSSVATKNTTNVDRGVIIGGLEISPANGVSTSIWEYYGLDMFNTIYTEAEGQFNIDEDGALEGKFAVQFIDQRSVGDAIVGKWSSQVIGLLAGVSYEGFAASLRYNYNFGGVGIALNGAANSFGIQSPWGRFPSFNKSTVLDRNTADTAIYGIWASYNFNALSSQLEGLEFSTSYTYASIEASSLRADESNGEFDITLKYTIPALKGLFFEARGSWVSFNDRPGSYVPAINDYRLYLNYTIPLL</sequence>
<reference evidence="5 6" key="1">
    <citation type="submission" date="2023-10" db="EMBL/GenBank/DDBJ databases">
        <title>Rubellicoccus peritrichatus gen. nov., sp. nov., isolated from an algae of coral reef tank.</title>
        <authorList>
            <person name="Luo J."/>
        </authorList>
    </citation>
    <scope>NUCLEOTIDE SEQUENCE [LARGE SCALE GENOMIC DNA]</scope>
    <source>
        <strain evidence="5 6">CR14</strain>
    </source>
</reference>
<accession>A0AAQ3QTU6</accession>
<dbReference type="Proteomes" id="UP001304300">
    <property type="component" value="Chromosome"/>
</dbReference>